<dbReference type="InterPro" id="IPR001163">
    <property type="entry name" value="Sm_dom_euk/arc"/>
</dbReference>
<evidence type="ECO:0000259" key="2">
    <source>
        <dbReference type="Pfam" id="PF01423"/>
    </source>
</evidence>
<dbReference type="HOGENOM" id="CLU_076902_9_0_1"/>
<feature type="compositionally biased region" description="Basic and acidic residues" evidence="1">
    <location>
        <begin position="1"/>
        <end position="10"/>
    </location>
</feature>
<dbReference type="GeneID" id="4621008"/>
<dbReference type="InterPro" id="IPR010920">
    <property type="entry name" value="LSM_dom_sf"/>
</dbReference>
<dbReference type="InParanoid" id="Q757Q9"/>
<evidence type="ECO:0000256" key="1">
    <source>
        <dbReference type="SAM" id="MobiDB-lite"/>
    </source>
</evidence>
<dbReference type="EMBL" id="AE016818">
    <property type="protein sequence ID" value="AAS52638.1"/>
    <property type="molecule type" value="Genomic_DNA"/>
</dbReference>
<feature type="domain" description="Sm" evidence="2">
    <location>
        <begin position="29"/>
        <end position="87"/>
    </location>
</feature>
<dbReference type="RefSeq" id="NP_984814.1">
    <property type="nucleotide sequence ID" value="NM_210168.1"/>
</dbReference>
<sequence length="112" mass="12413">MQENRGERPKSCRRRRGDGSMASELAQIDLNDLLGATLRVEVGPDRVLYGVLVALDCHANYLLDRVVERRGGRERELGLVSVPSEAVGNVKIEAATLRRVREAKSAFRRAVA</sequence>
<dbReference type="FunCoup" id="Q757Q9">
    <property type="interactions" value="388"/>
</dbReference>
<dbReference type="GO" id="GO:0031417">
    <property type="term" value="C:NatC complex"/>
    <property type="evidence" value="ECO:0007669"/>
    <property type="project" value="InterPro"/>
</dbReference>
<dbReference type="STRING" id="284811.Q757Q9"/>
<dbReference type="SUPFAM" id="SSF50182">
    <property type="entry name" value="Sm-like ribonucleoproteins"/>
    <property type="match status" value="1"/>
</dbReference>
<dbReference type="Pfam" id="PF01423">
    <property type="entry name" value="LSM"/>
    <property type="match status" value="1"/>
</dbReference>
<dbReference type="InterPro" id="IPR034110">
    <property type="entry name" value="LSMD1_Sm"/>
</dbReference>
<proteinExistence type="predicted"/>
<dbReference type="Proteomes" id="UP000000591">
    <property type="component" value="Chromosome V"/>
</dbReference>
<protein>
    <submittedName>
        <fullName evidence="3">AEL047Cp</fullName>
    </submittedName>
</protein>
<gene>
    <name evidence="3" type="ORF">AGOS_AEL047C</name>
</gene>
<organism evidence="3 4">
    <name type="scientific">Eremothecium gossypii (strain ATCC 10895 / CBS 109.51 / FGSC 9923 / NRRL Y-1056)</name>
    <name type="common">Yeast</name>
    <name type="synonym">Ashbya gossypii</name>
    <dbReference type="NCBI Taxonomy" id="284811"/>
    <lineage>
        <taxon>Eukaryota</taxon>
        <taxon>Fungi</taxon>
        <taxon>Dikarya</taxon>
        <taxon>Ascomycota</taxon>
        <taxon>Saccharomycotina</taxon>
        <taxon>Saccharomycetes</taxon>
        <taxon>Saccharomycetales</taxon>
        <taxon>Saccharomycetaceae</taxon>
        <taxon>Eremothecium</taxon>
    </lineage>
</organism>
<dbReference type="OMA" id="ALDCHAN"/>
<keyword evidence="4" id="KW-1185">Reference proteome</keyword>
<accession>Q757Q9</accession>
<dbReference type="AlphaFoldDB" id="Q757Q9"/>
<dbReference type="OrthoDB" id="368909at2759"/>
<reference evidence="3 4" key="1">
    <citation type="journal article" date="2004" name="Science">
        <title>The Ashbya gossypii genome as a tool for mapping the ancient Saccharomyces cerevisiae genome.</title>
        <authorList>
            <person name="Dietrich F.S."/>
            <person name="Voegeli S."/>
            <person name="Brachat S."/>
            <person name="Lerch A."/>
            <person name="Gates K."/>
            <person name="Steiner S."/>
            <person name="Mohr C."/>
            <person name="Pohlmann R."/>
            <person name="Luedi P."/>
            <person name="Choi S."/>
            <person name="Wing R.A."/>
            <person name="Flavier A."/>
            <person name="Gaffney T.D."/>
            <person name="Philippsen P."/>
        </authorList>
    </citation>
    <scope>NUCLEOTIDE SEQUENCE [LARGE SCALE GENOMIC DNA]</scope>
    <source>
        <strain evidence="4">ATCC 10895 / CBS 109.51 / FGSC 9923 / NRRL Y-1056</strain>
    </source>
</reference>
<evidence type="ECO:0000313" key="3">
    <source>
        <dbReference type="EMBL" id="AAS52638.1"/>
    </source>
</evidence>
<reference evidence="4" key="2">
    <citation type="journal article" date="2013" name="G3 (Bethesda)">
        <title>Genomes of Ashbya fungi isolated from insects reveal four mating-type loci, numerous translocations, lack of transposons, and distinct gene duplications.</title>
        <authorList>
            <person name="Dietrich F.S."/>
            <person name="Voegeli S."/>
            <person name="Kuo S."/>
            <person name="Philippsen P."/>
        </authorList>
    </citation>
    <scope>GENOME REANNOTATION</scope>
    <source>
        <strain evidence="4">ATCC 10895 / CBS 109.51 / FGSC 9923 / NRRL Y-1056</strain>
    </source>
</reference>
<evidence type="ECO:0000313" key="4">
    <source>
        <dbReference type="Proteomes" id="UP000000591"/>
    </source>
</evidence>
<feature type="region of interest" description="Disordered" evidence="1">
    <location>
        <begin position="1"/>
        <end position="20"/>
    </location>
</feature>
<dbReference type="KEGG" id="ago:AGOS_AEL047C"/>
<dbReference type="CDD" id="cd06168">
    <property type="entry name" value="LSMD1"/>
    <property type="match status" value="1"/>
</dbReference>
<name>Q757Q9_EREGS</name>
<dbReference type="Gene3D" id="2.30.30.100">
    <property type="match status" value="1"/>
</dbReference>